<dbReference type="EMBL" id="LT906468">
    <property type="protein sequence ID" value="SNV52104.1"/>
    <property type="molecule type" value="Genomic_DNA"/>
</dbReference>
<proteinExistence type="predicted"/>
<dbReference type="Proteomes" id="UP000215355">
    <property type="component" value="Chromosome 1"/>
</dbReference>
<reference evidence="1 2" key="1">
    <citation type="submission" date="2017-06" db="EMBL/GenBank/DDBJ databases">
        <authorList>
            <consortium name="Pathogen Informatics"/>
        </authorList>
    </citation>
    <scope>NUCLEOTIDE SEQUENCE [LARGE SCALE GENOMIC DNA]</scope>
    <source>
        <strain evidence="1 2">NCTC12149</strain>
    </source>
</reference>
<organism evidence="1 2">
    <name type="scientific">Sphingobacterium mizutaii</name>
    <dbReference type="NCBI Taxonomy" id="1010"/>
    <lineage>
        <taxon>Bacteria</taxon>
        <taxon>Pseudomonadati</taxon>
        <taxon>Bacteroidota</taxon>
        <taxon>Sphingobacteriia</taxon>
        <taxon>Sphingobacteriales</taxon>
        <taxon>Sphingobacteriaceae</taxon>
        <taxon>Sphingobacterium</taxon>
    </lineage>
</organism>
<evidence type="ECO:0000313" key="1">
    <source>
        <dbReference type="EMBL" id="SNV52104.1"/>
    </source>
</evidence>
<gene>
    <name evidence="1" type="ORF">SAMEA4412673_02615</name>
</gene>
<evidence type="ECO:0000313" key="2">
    <source>
        <dbReference type="Proteomes" id="UP000215355"/>
    </source>
</evidence>
<protein>
    <submittedName>
        <fullName evidence="1">Uncharacterized protein</fullName>
    </submittedName>
</protein>
<dbReference type="RefSeq" id="WP_093097514.1">
    <property type="nucleotide sequence ID" value="NZ_FNGK01000001.1"/>
</dbReference>
<accession>A0AAJ5C119</accession>
<dbReference type="AlphaFoldDB" id="A0AAJ5C119"/>
<name>A0AAJ5C119_9SPHI</name>
<dbReference type="KEGG" id="smiz:4412673_02615"/>
<sequence length="353" mass="39830">MECLDKIIGISNTECECASQDVTPDDKISKSGIYLDEVEGGLKLSAIGKIDCQDFLTKSRSARKRATDQFIESILAQYATNGGYANKFQKFDGRIGKTNHLRTLNGLSRFVGLRLRTRLLRSSSIKISSIGLIWGSEVNVSINVYKGYSQNEELSIVKTFEIQTITNIQSTHKLDEILELPLYDEKNISIDYYFVIDTSLSGFPRDNQATCSCGGMERILKSYLSIGGVQGSSLDNLRSSSDQIYSYGIYVDAKIDCTSKESICNLLELDESNTIAHAIAYKAQEFLIEEVMSSGKVNRFTMLTNEHMWGKRNHFRKEFDNRILWLAQTYPFEKINDCVGCDDSNIMYKGLIR</sequence>